<organism evidence="1 2">
    <name type="scientific">Pelagomonas calceolata</name>
    <dbReference type="NCBI Taxonomy" id="35677"/>
    <lineage>
        <taxon>Eukaryota</taxon>
        <taxon>Sar</taxon>
        <taxon>Stramenopiles</taxon>
        <taxon>Ochrophyta</taxon>
        <taxon>Pelagophyceae</taxon>
        <taxon>Pelagomonadales</taxon>
        <taxon>Pelagomonadaceae</taxon>
        <taxon>Pelagomonas</taxon>
    </lineage>
</organism>
<dbReference type="EMBL" id="CAKKNE010000003">
    <property type="protein sequence ID" value="CAH0370739.1"/>
    <property type="molecule type" value="Genomic_DNA"/>
</dbReference>
<gene>
    <name evidence="1" type="ORF">PECAL_3P06400</name>
</gene>
<reference evidence="1" key="1">
    <citation type="submission" date="2021-11" db="EMBL/GenBank/DDBJ databases">
        <authorList>
            <consortium name="Genoscope - CEA"/>
            <person name="William W."/>
        </authorList>
    </citation>
    <scope>NUCLEOTIDE SEQUENCE</scope>
</reference>
<dbReference type="AlphaFoldDB" id="A0A8J2SNP9"/>
<dbReference type="Proteomes" id="UP000789595">
    <property type="component" value="Unassembled WGS sequence"/>
</dbReference>
<evidence type="ECO:0000313" key="1">
    <source>
        <dbReference type="EMBL" id="CAH0370739.1"/>
    </source>
</evidence>
<protein>
    <submittedName>
        <fullName evidence="1">Uncharacterized protein</fullName>
    </submittedName>
</protein>
<proteinExistence type="predicted"/>
<accession>A0A8J2SNP9</accession>
<keyword evidence="2" id="KW-1185">Reference proteome</keyword>
<comment type="caution">
    <text evidence="1">The sequence shown here is derived from an EMBL/GenBank/DDBJ whole genome shotgun (WGS) entry which is preliminary data.</text>
</comment>
<evidence type="ECO:0000313" key="2">
    <source>
        <dbReference type="Proteomes" id="UP000789595"/>
    </source>
</evidence>
<sequence length="803" mass="87359">MAHFQSGQMFGAHARDEMDKAEKFVDRYAQFLTPANAEISWFGKNMLLRYYRTKQLGPLEVCALALAVAPDAREGSAVLAAMVAPDAPVAYVVDAVRELWLKPKQNEMAAGTTAYAYPESNPAAGQRVHMAQGGTYTVIKPETMLGQYRFFSKLGRMPREEWPKTPEAREALYASTQSDLLGVVPGDVDGPTDDDITAASRKRGRAASELAPLLVPLSGACRPLALRRSHFARAEELALAVATLGSDPSASGVIRNQPGINRPRFETCTQTGYLGLPWAHEEPSKLSELRKAIESAGLSTRGFAEKSEFRSAARRVDKFTVADWRVETEEGRREVLDEVFAMFRAGDFERFKEARRAEVWDALLRPDNQLGGVKFEGGRAEDLLVLAAAAELDVGLGWEDGAVLQAAKMRASEKLAADGKYWGKELALVAAAHAHEKCTEALDRIPRPTRLALLQWCLAPALRDIVRLRNTCCLADDGGLDFSGFARAHQLALRVFLCVAALGRIDWEAAGDEQITAAVSLLHYNREAVGGGDDHEVVEIPGATSWPIDAWWSPTTPRHRMGAYVTPVGAEVLREDLPPALILQLTMEIASVAAVAEIALTAVVLREVAEVAHPGEFWTKRLIAGSTNGIENRPFPTFAERLDRLILERALDGFLVSKVATADGVLSMRFVWSGCPLNEMEPQPLEMPDGVPEDHKRRFVRDAARFFASNCAVTIRKAREAGCADCPAVESVSIVYSGVGQLFRGVAPVATALVIDMMGEEAIQKAVLSEDPAFYRGLDSLGICVFDMNADDDAATAGPDAGS</sequence>
<name>A0A8J2SNP9_9STRA</name>